<sequence>MKGGSSVSRVSTQGDNDVRDGADWRIHNNKPLIAVCMLTGIVVLAVHWRSISITRTDISLPHIMGSMQLKCRSIGEAFNSTSKDNVLHPVPTQFGVSVWVEREDWSVLVHDTLDRVEEALSTVEDRKQRFVQRIVRVSPPNAESSSRRVSSNSNKVSEDPLATAATKQQLGLGVARHAYALNLHEELLMHAVSFFAVSEPDGKSVRCFLFDERRAYCTVPNNAAPDVIKREIPAAIGTLMAGWMEIDNFHSVDAKNRWAATRNARSCHYALRALKQLKMSVDAHSEMPIPEGVNGAVVRLQTLINEGKFAQLARAADDLQFHQLLLPQIYIPWDQALVNHLSILMPIYGVVTLGVKLIKEAHQSKYEMTFI</sequence>
<evidence type="ECO:0000313" key="2">
    <source>
        <dbReference type="EMBL" id="CCC96061.1"/>
    </source>
</evidence>
<reference evidence="2" key="1">
    <citation type="journal article" date="2012" name="Proc. Natl. Acad. Sci. U.S.A.">
        <title>Antigenic diversity is generated by distinct evolutionary mechanisms in African trypanosome species.</title>
        <authorList>
            <person name="Jackson A.P."/>
            <person name="Berry A."/>
            <person name="Aslett M."/>
            <person name="Allison H.C."/>
            <person name="Burton P."/>
            <person name="Vavrova-Anderson J."/>
            <person name="Brown R."/>
            <person name="Browne H."/>
            <person name="Corton N."/>
            <person name="Hauser H."/>
            <person name="Gamble J."/>
            <person name="Gilderthorp R."/>
            <person name="Marcello L."/>
            <person name="McQuillan J."/>
            <person name="Otto T.D."/>
            <person name="Quail M.A."/>
            <person name="Sanders M.J."/>
            <person name="van Tonder A."/>
            <person name="Ginger M.L."/>
            <person name="Field M.C."/>
            <person name="Barry J.D."/>
            <person name="Hertz-Fowler C."/>
            <person name="Berriman M."/>
        </authorList>
    </citation>
    <scope>NUCLEOTIDE SEQUENCE</scope>
    <source>
        <strain evidence="2">IL3000</strain>
    </source>
</reference>
<name>G0V338_TRYCI</name>
<accession>G0V338</accession>
<dbReference type="EMBL" id="HE575324">
    <property type="protein sequence ID" value="CCC96061.1"/>
    <property type="molecule type" value="Genomic_DNA"/>
</dbReference>
<feature type="region of interest" description="Disordered" evidence="1">
    <location>
        <begin position="1"/>
        <end position="21"/>
    </location>
</feature>
<protein>
    <submittedName>
        <fullName evidence="2">Uncharacterized protein TCIL3000_11_15710</fullName>
    </submittedName>
</protein>
<organism evidence="2">
    <name type="scientific">Trypanosoma congolense (strain IL3000)</name>
    <dbReference type="NCBI Taxonomy" id="1068625"/>
    <lineage>
        <taxon>Eukaryota</taxon>
        <taxon>Discoba</taxon>
        <taxon>Euglenozoa</taxon>
        <taxon>Kinetoplastea</taxon>
        <taxon>Metakinetoplastina</taxon>
        <taxon>Trypanosomatida</taxon>
        <taxon>Trypanosomatidae</taxon>
        <taxon>Trypanosoma</taxon>
        <taxon>Nannomonas</taxon>
    </lineage>
</organism>
<dbReference type="AlphaFoldDB" id="G0V338"/>
<gene>
    <name evidence="2" type="ORF">TCIL3000_11_15710</name>
</gene>
<feature type="compositionally biased region" description="Polar residues" evidence="1">
    <location>
        <begin position="1"/>
        <end position="15"/>
    </location>
</feature>
<dbReference type="VEuPathDB" id="TriTrypDB:TcIL3000.11.15710"/>
<feature type="region of interest" description="Disordered" evidence="1">
    <location>
        <begin position="141"/>
        <end position="160"/>
    </location>
</feature>
<evidence type="ECO:0000256" key="1">
    <source>
        <dbReference type="SAM" id="MobiDB-lite"/>
    </source>
</evidence>
<proteinExistence type="predicted"/>